<reference evidence="1 2" key="1">
    <citation type="journal article" date="2016" name="Genome Announc.">
        <title>Complete Genome Sequence of Methylobacterium populi P-1M, Isolated from Pink-Pigmented Household Biofilm.</title>
        <authorList>
            <person name="Morohoshi T."/>
            <person name="Ikeda T."/>
        </authorList>
    </citation>
    <scope>NUCLEOTIDE SEQUENCE [LARGE SCALE GENOMIC DNA]</scope>
    <source>
        <strain evidence="1 2">P-1M</strain>
    </source>
</reference>
<dbReference type="Proteomes" id="UP000218288">
    <property type="component" value="Chromosome"/>
</dbReference>
<organism evidence="1 2">
    <name type="scientific">Methylorubrum populi</name>
    <dbReference type="NCBI Taxonomy" id="223967"/>
    <lineage>
        <taxon>Bacteria</taxon>
        <taxon>Pseudomonadati</taxon>
        <taxon>Pseudomonadota</taxon>
        <taxon>Alphaproteobacteria</taxon>
        <taxon>Hyphomicrobiales</taxon>
        <taxon>Methylobacteriaceae</taxon>
        <taxon>Methylorubrum</taxon>
    </lineage>
</organism>
<dbReference type="EMBL" id="AP014809">
    <property type="protein sequence ID" value="BAU89084.1"/>
    <property type="molecule type" value="Genomic_DNA"/>
</dbReference>
<proteinExistence type="predicted"/>
<evidence type="ECO:0000313" key="1">
    <source>
        <dbReference type="EMBL" id="BAU89084.1"/>
    </source>
</evidence>
<evidence type="ECO:0000313" key="2">
    <source>
        <dbReference type="Proteomes" id="UP000218288"/>
    </source>
</evidence>
<protein>
    <submittedName>
        <fullName evidence="1">AzlC family protein</fullName>
    </submittedName>
</protein>
<accession>A0A161JLH4</accession>
<dbReference type="AlphaFoldDB" id="A0A161JLH4"/>
<sequence>MEGARAAAPWLVSLVVAAAVHLLVPGAWHVAAGALSGVAWAYLQAGK</sequence>
<gene>
    <name evidence="1" type="ORF">MPPM_0479</name>
</gene>
<name>A0A161JLH4_9HYPH</name>